<evidence type="ECO:0000313" key="1">
    <source>
        <dbReference type="EMBL" id="EEQ95688.1"/>
    </source>
</evidence>
<reference evidence="1 2" key="1">
    <citation type="submission" date="2009-05" db="EMBL/GenBank/DDBJ databases">
        <authorList>
            <person name="Setubal J.C."/>
            <person name="Boyle S."/>
            <person name="Crasta O.R."/>
            <person name="Gillespie J.J."/>
            <person name="Kenyon R.W."/>
            <person name="Lu J."/>
            <person name="Mane S."/>
            <person name="Nagrani S."/>
            <person name="Shallom J.M."/>
            <person name="Shallom S."/>
            <person name="Shukla M."/>
            <person name="Snyder E.E."/>
            <person name="Sobral B.W."/>
            <person name="Wattam A.R."/>
            <person name="Will R."/>
            <person name="Williams K."/>
            <person name="Yoo H."/>
            <person name="Munk C."/>
            <person name="Tapia R."/>
            <person name="Green L."/>
            <person name="Rogers Y."/>
            <person name="Detter J.C."/>
            <person name="Bruce D."/>
            <person name="Brettin T.S."/>
            <person name="Tsolis R."/>
        </authorList>
    </citation>
    <scope>NUCLEOTIDE SEQUENCE [LARGE SCALE GENOMIC DNA]</scope>
    <source>
        <strain evidence="1 2">LMG 3301</strain>
    </source>
</reference>
<comment type="caution">
    <text evidence="1">The sequence shown here is derived from an EMBL/GenBank/DDBJ whole genome shotgun (WGS) entry which is preliminary data.</text>
</comment>
<dbReference type="PANTHER" id="PTHR43861">
    <property type="entry name" value="TRANS-ACONITATE 2-METHYLTRANSFERASE-RELATED"/>
    <property type="match status" value="1"/>
</dbReference>
<dbReference type="InterPro" id="IPR029063">
    <property type="entry name" value="SAM-dependent_MTases_sf"/>
</dbReference>
<dbReference type="SUPFAM" id="SSF53335">
    <property type="entry name" value="S-adenosyl-L-methionine-dependent methyltransferases"/>
    <property type="match status" value="1"/>
</dbReference>
<dbReference type="PANTHER" id="PTHR43861:SF1">
    <property type="entry name" value="TRANS-ACONITATE 2-METHYLTRANSFERASE"/>
    <property type="match status" value="1"/>
</dbReference>
<gene>
    <name evidence="1" type="ORF">OINT_1001078</name>
</gene>
<dbReference type="Proteomes" id="UP000004386">
    <property type="component" value="Unassembled WGS sequence"/>
</dbReference>
<evidence type="ECO:0000313" key="2">
    <source>
        <dbReference type="Proteomes" id="UP000004386"/>
    </source>
</evidence>
<proteinExistence type="predicted"/>
<name>C4WHN6_9HYPH</name>
<dbReference type="Gene3D" id="3.40.50.150">
    <property type="entry name" value="Vaccinia Virus protein VP39"/>
    <property type="match status" value="1"/>
</dbReference>
<organism evidence="1 2">
    <name type="scientific">Brucella intermedia LMG 3301</name>
    <dbReference type="NCBI Taxonomy" id="641118"/>
    <lineage>
        <taxon>Bacteria</taxon>
        <taxon>Pseudomonadati</taxon>
        <taxon>Pseudomonadota</taxon>
        <taxon>Alphaproteobacteria</taxon>
        <taxon>Hyphomicrobiales</taxon>
        <taxon>Brucellaceae</taxon>
        <taxon>Brucella/Ochrobactrum group</taxon>
        <taxon>Brucella</taxon>
    </lineage>
</organism>
<dbReference type="EMBL" id="ACQA01000001">
    <property type="protein sequence ID" value="EEQ95688.1"/>
    <property type="molecule type" value="Genomic_DNA"/>
</dbReference>
<dbReference type="HOGENOM" id="CLU_057823_2_0_5"/>
<dbReference type="GO" id="GO:0032259">
    <property type="term" value="P:methylation"/>
    <property type="evidence" value="ECO:0007669"/>
    <property type="project" value="UniProtKB-KW"/>
</dbReference>
<dbReference type="AlphaFoldDB" id="C4WHN6"/>
<accession>C4WHN6</accession>
<protein>
    <submittedName>
        <fullName evidence="1">Methyltransferase</fullName>
    </submittedName>
</protein>
<dbReference type="GO" id="GO:0008168">
    <property type="term" value="F:methyltransferase activity"/>
    <property type="evidence" value="ECO:0007669"/>
    <property type="project" value="UniProtKB-KW"/>
</dbReference>
<dbReference type="Pfam" id="PF13489">
    <property type="entry name" value="Methyltransf_23"/>
    <property type="match status" value="1"/>
</dbReference>
<keyword evidence="1" id="KW-0489">Methyltransferase</keyword>
<sequence length="263" mass="29042">MHLCNALWRKCNVILCALLDRTLTCPKRTRKVGPSTLSGLQYGAISLHKSARLFRDFRALRNRDEGFSDMQDNTLGFYNSNAIDYAADGETPNPKLFSFLKRCKPAGRILELGTGSGTDASAILNAGFQLDATDGSSELAAIAAKRLGQPVRTMMFDELSAVEEYDGIYACASLTHVPRTELGPIIRRVHSALVKGGIVWASFKTGTAEGHDALGRYYNYLSPEELREYWSDNGQWSGIEIECWTGSAYDKRSTDWAAVIAVR</sequence>
<keyword evidence="1" id="KW-0808">Transferase</keyword>
<dbReference type="CDD" id="cd02440">
    <property type="entry name" value="AdoMet_MTases"/>
    <property type="match status" value="1"/>
</dbReference>